<dbReference type="Gene3D" id="3.10.540.10">
    <property type="entry name" value="duf1285 like domain"/>
    <property type="match status" value="1"/>
</dbReference>
<dbReference type="InterPro" id="IPR048342">
    <property type="entry name" value="DUF1285_C"/>
</dbReference>
<protein>
    <submittedName>
        <fullName evidence="3">DUF1285 domain-containing protein</fullName>
    </submittedName>
</protein>
<dbReference type="InterPro" id="IPR048341">
    <property type="entry name" value="DUF1285_N"/>
</dbReference>
<sequence>MPQAAETGVSMNQPAEAMDRLLTALRDGKTRGLPPVERWNPPFCGDLDMRIAADGTWFYLGTPIGRPALVKLFSSVLRRDDGDYFLVTPVEKVGIKVEDAPFQAVEMAVEGEGDRRSIAFRTQVDDVVSISDGHAIRFERAAKGGLKPYIHVRRDLWARVTRALTYDLLALGEVREVEGREMFGVAAAGVFYPAVPASEIEGL</sequence>
<evidence type="ECO:0000313" key="4">
    <source>
        <dbReference type="Proteomes" id="UP000255207"/>
    </source>
</evidence>
<dbReference type="Pfam" id="PF06938">
    <property type="entry name" value="DUF1285_N"/>
    <property type="match status" value="1"/>
</dbReference>
<evidence type="ECO:0000259" key="2">
    <source>
        <dbReference type="Pfam" id="PF21028"/>
    </source>
</evidence>
<gene>
    <name evidence="3" type="ORF">DWE98_11395</name>
</gene>
<evidence type="ECO:0000259" key="1">
    <source>
        <dbReference type="Pfam" id="PF06938"/>
    </source>
</evidence>
<keyword evidence="4" id="KW-1185">Reference proteome</keyword>
<dbReference type="EMBL" id="QQTP01000005">
    <property type="protein sequence ID" value="RDJ25337.1"/>
    <property type="molecule type" value="Genomic_DNA"/>
</dbReference>
<dbReference type="AlphaFoldDB" id="A0A370L6F0"/>
<evidence type="ECO:0000313" key="3">
    <source>
        <dbReference type="EMBL" id="RDJ25337.1"/>
    </source>
</evidence>
<proteinExistence type="predicted"/>
<comment type="caution">
    <text evidence="3">The sequence shown here is derived from an EMBL/GenBank/DDBJ whole genome shotgun (WGS) entry which is preliminary data.</text>
</comment>
<feature type="domain" description="DUF1285" evidence="2">
    <location>
        <begin position="101"/>
        <end position="193"/>
    </location>
</feature>
<feature type="domain" description="DUF1285" evidence="1">
    <location>
        <begin position="34"/>
        <end position="100"/>
    </location>
</feature>
<organism evidence="3 4">
    <name type="scientific">Bosea caraganae</name>
    <dbReference type="NCBI Taxonomy" id="2763117"/>
    <lineage>
        <taxon>Bacteria</taxon>
        <taxon>Pseudomonadati</taxon>
        <taxon>Pseudomonadota</taxon>
        <taxon>Alphaproteobacteria</taxon>
        <taxon>Hyphomicrobiales</taxon>
        <taxon>Boseaceae</taxon>
        <taxon>Bosea</taxon>
    </lineage>
</organism>
<accession>A0A370L6F0</accession>
<dbReference type="InterPro" id="IPR023361">
    <property type="entry name" value="DUF1285_beta_roll_sf"/>
</dbReference>
<dbReference type="OrthoDB" id="3078366at2"/>
<dbReference type="InterPro" id="IPR010707">
    <property type="entry name" value="DUF1285"/>
</dbReference>
<reference evidence="4" key="1">
    <citation type="submission" date="2018-07" db="EMBL/GenBank/DDBJ databases">
        <authorList>
            <person name="Safronova V.I."/>
            <person name="Chirak E.R."/>
            <person name="Sazanova A.L."/>
        </authorList>
    </citation>
    <scope>NUCLEOTIDE SEQUENCE [LARGE SCALE GENOMIC DNA]</scope>
    <source>
        <strain evidence="4">RCAM04685</strain>
    </source>
</reference>
<dbReference type="Pfam" id="PF21028">
    <property type="entry name" value="DUF1285_C"/>
    <property type="match status" value="1"/>
</dbReference>
<name>A0A370L6F0_9HYPH</name>
<dbReference type="PIRSF" id="PIRSF029557">
    <property type="entry name" value="UCP029557"/>
    <property type="match status" value="1"/>
</dbReference>
<dbReference type="Gene3D" id="2.30.270.10">
    <property type="entry name" value="duf1285 protein"/>
    <property type="match status" value="1"/>
</dbReference>
<dbReference type="Proteomes" id="UP000255207">
    <property type="component" value="Unassembled WGS sequence"/>
</dbReference>